<reference evidence="2 3" key="1">
    <citation type="submission" date="2014-04" db="EMBL/GenBank/DDBJ databases">
        <authorList>
            <consortium name="DOE Joint Genome Institute"/>
            <person name="Kuo A."/>
            <person name="Martino E."/>
            <person name="Perotto S."/>
            <person name="Kohler A."/>
            <person name="Nagy L.G."/>
            <person name="Floudas D."/>
            <person name="Copeland A."/>
            <person name="Barry K.W."/>
            <person name="Cichocki N."/>
            <person name="Veneault-Fourrey C."/>
            <person name="LaButti K."/>
            <person name="Lindquist E.A."/>
            <person name="Lipzen A."/>
            <person name="Lundell T."/>
            <person name="Morin E."/>
            <person name="Murat C."/>
            <person name="Sun H."/>
            <person name="Tunlid A."/>
            <person name="Henrissat B."/>
            <person name="Grigoriev I.V."/>
            <person name="Hibbett D.S."/>
            <person name="Martin F."/>
            <person name="Nordberg H.P."/>
            <person name="Cantor M.N."/>
            <person name="Hua S.X."/>
        </authorList>
    </citation>
    <scope>NUCLEOTIDE SEQUENCE [LARGE SCALE GENOMIC DNA]</scope>
    <source>
        <strain evidence="2 3">Zn</strain>
    </source>
</reference>
<dbReference type="EMBL" id="KN832877">
    <property type="protein sequence ID" value="KIN00721.1"/>
    <property type="molecule type" value="Genomic_DNA"/>
</dbReference>
<keyword evidence="1" id="KW-0732">Signal</keyword>
<dbReference type="HOGENOM" id="CLU_158755_0_0_1"/>
<accession>A0A0C3GXE2</accession>
<evidence type="ECO:0008006" key="4">
    <source>
        <dbReference type="Google" id="ProtNLM"/>
    </source>
</evidence>
<evidence type="ECO:0000313" key="2">
    <source>
        <dbReference type="EMBL" id="KIN00721.1"/>
    </source>
</evidence>
<feature type="signal peptide" evidence="1">
    <location>
        <begin position="1"/>
        <end position="20"/>
    </location>
</feature>
<protein>
    <recommendedName>
        <fullName evidence="4">Cyanovirin-N domain-containing protein</fullName>
    </recommendedName>
</protein>
<feature type="chain" id="PRO_5002165104" description="Cyanovirin-N domain-containing protein" evidence="1">
    <location>
        <begin position="21"/>
        <end position="123"/>
    </location>
</feature>
<dbReference type="AlphaFoldDB" id="A0A0C3GXE2"/>
<keyword evidence="3" id="KW-1185">Reference proteome</keyword>
<gene>
    <name evidence="2" type="ORF">OIDMADRAFT_55288</name>
</gene>
<evidence type="ECO:0000256" key="1">
    <source>
        <dbReference type="SAM" id="SignalP"/>
    </source>
</evidence>
<dbReference type="InParanoid" id="A0A0C3GXE2"/>
<dbReference type="OrthoDB" id="4802779at2759"/>
<dbReference type="Proteomes" id="UP000054321">
    <property type="component" value="Unassembled WGS sequence"/>
</dbReference>
<reference evidence="3" key="2">
    <citation type="submission" date="2015-01" db="EMBL/GenBank/DDBJ databases">
        <title>Evolutionary Origins and Diversification of the Mycorrhizal Mutualists.</title>
        <authorList>
            <consortium name="DOE Joint Genome Institute"/>
            <consortium name="Mycorrhizal Genomics Consortium"/>
            <person name="Kohler A."/>
            <person name="Kuo A."/>
            <person name="Nagy L.G."/>
            <person name="Floudas D."/>
            <person name="Copeland A."/>
            <person name="Barry K.W."/>
            <person name="Cichocki N."/>
            <person name="Veneault-Fourrey C."/>
            <person name="LaButti K."/>
            <person name="Lindquist E.A."/>
            <person name="Lipzen A."/>
            <person name="Lundell T."/>
            <person name="Morin E."/>
            <person name="Murat C."/>
            <person name="Riley R."/>
            <person name="Ohm R."/>
            <person name="Sun H."/>
            <person name="Tunlid A."/>
            <person name="Henrissat B."/>
            <person name="Grigoriev I.V."/>
            <person name="Hibbett D.S."/>
            <person name="Martin F."/>
        </authorList>
    </citation>
    <scope>NUCLEOTIDE SEQUENCE [LARGE SCALE GENOMIC DNA]</scope>
    <source>
        <strain evidence="3">Zn</strain>
    </source>
</reference>
<name>A0A0C3GXE2_OIDMZ</name>
<evidence type="ECO:0000313" key="3">
    <source>
        <dbReference type="Proteomes" id="UP000054321"/>
    </source>
</evidence>
<sequence length="123" mass="13396">MKSIAILAAFGLLPFSDVLADSQSWAQCSCSVWTPSGGWGYDWQLTYNACINNYDGAIAKYDHTLGRCTGTAGNTIDGARWFGDCQIQASDGYFPVTYGFIDMTQPVMTEEADNVRGYCTNSS</sequence>
<proteinExistence type="predicted"/>
<organism evidence="2 3">
    <name type="scientific">Oidiodendron maius (strain Zn)</name>
    <dbReference type="NCBI Taxonomy" id="913774"/>
    <lineage>
        <taxon>Eukaryota</taxon>
        <taxon>Fungi</taxon>
        <taxon>Dikarya</taxon>
        <taxon>Ascomycota</taxon>
        <taxon>Pezizomycotina</taxon>
        <taxon>Leotiomycetes</taxon>
        <taxon>Leotiomycetes incertae sedis</taxon>
        <taxon>Myxotrichaceae</taxon>
        <taxon>Oidiodendron</taxon>
    </lineage>
</organism>